<dbReference type="OrthoDB" id="29058at2759"/>
<dbReference type="PANTHER" id="PTHR12838">
    <property type="entry name" value="U3 SMALL NUCLEOLAR RNA-ASSOCIATED PROTEIN 11"/>
    <property type="match status" value="1"/>
</dbReference>
<feature type="compositionally biased region" description="Basic and acidic residues" evidence="7">
    <location>
        <begin position="200"/>
        <end position="214"/>
    </location>
</feature>
<dbReference type="PANTHER" id="PTHR12838:SF0">
    <property type="entry name" value="U3 SMALL NUCLEOLAR RNA-ASSOCIATED PROTEIN 11-RELATED"/>
    <property type="match status" value="1"/>
</dbReference>
<evidence type="ECO:0000313" key="8">
    <source>
        <dbReference type="EMBL" id="KAF2493575.1"/>
    </source>
</evidence>
<dbReference type="Proteomes" id="UP000799750">
    <property type="component" value="Unassembled WGS sequence"/>
</dbReference>
<comment type="function">
    <text evidence="1 6">Involved in nucleolar processing of pre-18S ribosomal RNA.</text>
</comment>
<dbReference type="EMBL" id="MU004192">
    <property type="protein sequence ID" value="KAF2493575.1"/>
    <property type="molecule type" value="Genomic_DNA"/>
</dbReference>
<evidence type="ECO:0000256" key="6">
    <source>
        <dbReference type="PIRNR" id="PIRNR015952"/>
    </source>
</evidence>
<protein>
    <recommendedName>
        <fullName evidence="6">U3 small nucleolar RNA-associated protein 11</fullName>
        <shortName evidence="6">U3 snoRNA-associated protein 11</shortName>
    </recommendedName>
</protein>
<keyword evidence="5 6" id="KW-0539">Nucleus</keyword>
<feature type="region of interest" description="Disordered" evidence="7">
    <location>
        <begin position="165"/>
        <end position="225"/>
    </location>
</feature>
<evidence type="ECO:0000256" key="3">
    <source>
        <dbReference type="ARBA" id="ARBA00008105"/>
    </source>
</evidence>
<keyword evidence="4 6" id="KW-0698">rRNA processing</keyword>
<evidence type="ECO:0000256" key="2">
    <source>
        <dbReference type="ARBA" id="ARBA00004604"/>
    </source>
</evidence>
<dbReference type="Pfam" id="PF03998">
    <property type="entry name" value="Utp11"/>
    <property type="match status" value="1"/>
</dbReference>
<reference evidence="8" key="1">
    <citation type="journal article" date="2020" name="Stud. Mycol.">
        <title>101 Dothideomycetes genomes: a test case for predicting lifestyles and emergence of pathogens.</title>
        <authorList>
            <person name="Haridas S."/>
            <person name="Albert R."/>
            <person name="Binder M."/>
            <person name="Bloem J."/>
            <person name="Labutti K."/>
            <person name="Salamov A."/>
            <person name="Andreopoulos B."/>
            <person name="Baker S."/>
            <person name="Barry K."/>
            <person name="Bills G."/>
            <person name="Bluhm B."/>
            <person name="Cannon C."/>
            <person name="Castanera R."/>
            <person name="Culley D."/>
            <person name="Daum C."/>
            <person name="Ezra D."/>
            <person name="Gonzalez J."/>
            <person name="Henrissat B."/>
            <person name="Kuo A."/>
            <person name="Liang C."/>
            <person name="Lipzen A."/>
            <person name="Lutzoni F."/>
            <person name="Magnuson J."/>
            <person name="Mondo S."/>
            <person name="Nolan M."/>
            <person name="Ohm R."/>
            <person name="Pangilinan J."/>
            <person name="Park H.-J."/>
            <person name="Ramirez L."/>
            <person name="Alfaro M."/>
            <person name="Sun H."/>
            <person name="Tritt A."/>
            <person name="Yoshinaga Y."/>
            <person name="Zwiers L.-H."/>
            <person name="Turgeon B."/>
            <person name="Goodwin S."/>
            <person name="Spatafora J."/>
            <person name="Crous P."/>
            <person name="Grigoriev I."/>
        </authorList>
    </citation>
    <scope>NUCLEOTIDE SEQUENCE</scope>
    <source>
        <strain evidence="8">CBS 269.34</strain>
    </source>
</reference>
<dbReference type="PIRSF" id="PIRSF015952">
    <property type="entry name" value="U3snoRNP11"/>
    <property type="match status" value="1"/>
</dbReference>
<dbReference type="AlphaFoldDB" id="A0A6A6QMF4"/>
<dbReference type="InterPro" id="IPR007144">
    <property type="entry name" value="SSU_processome_Utp11"/>
</dbReference>
<proteinExistence type="inferred from homology"/>
<gene>
    <name evidence="8" type="ORF">BU16DRAFT_83870</name>
</gene>
<sequence>MSSMRNAVQRRNHRERAQPEERAKWGLLEKSKDYKLRAQDFRTKKQKLRALKSKAADRNPDEFSFKMLSSKADNGRKLGDRGNKALSMDVVKLLKTQDIGYVRTMLQATRKEREKLEQEVVMGKTGVRTFNEAEAGKKGSHMVFVESAEEQKAFKPEEWFGTSAEGLDKAWNRPRNSAVDQEQGDGDELGTTSTAKLPKKQQEIEAAKRKEERSLKKKREGAQLSRMSRLEALKARERDLKSVEDELETQRAKMAGTIGGVNKNGVKYKVRERKR</sequence>
<comment type="subunit">
    <text evidence="6">Component of the ribosomal small subunit (SSU) processome.</text>
</comment>
<evidence type="ECO:0000256" key="7">
    <source>
        <dbReference type="SAM" id="MobiDB-lite"/>
    </source>
</evidence>
<dbReference type="GO" id="GO:0006364">
    <property type="term" value="P:rRNA processing"/>
    <property type="evidence" value="ECO:0007669"/>
    <property type="project" value="UniProtKB-UniRule"/>
</dbReference>
<keyword evidence="9" id="KW-1185">Reference proteome</keyword>
<evidence type="ECO:0000256" key="5">
    <source>
        <dbReference type="ARBA" id="ARBA00023242"/>
    </source>
</evidence>
<comment type="similarity">
    <text evidence="3 6">Belongs to the UTP11 family.</text>
</comment>
<evidence type="ECO:0000256" key="1">
    <source>
        <dbReference type="ARBA" id="ARBA00004099"/>
    </source>
</evidence>
<dbReference type="GO" id="GO:0032040">
    <property type="term" value="C:small-subunit processome"/>
    <property type="evidence" value="ECO:0007669"/>
    <property type="project" value="UniProtKB-UniRule"/>
</dbReference>
<feature type="compositionally biased region" description="Basic and acidic residues" evidence="7">
    <location>
        <begin position="15"/>
        <end position="24"/>
    </location>
</feature>
<evidence type="ECO:0000256" key="4">
    <source>
        <dbReference type="ARBA" id="ARBA00022552"/>
    </source>
</evidence>
<comment type="subcellular location">
    <subcellularLocation>
        <location evidence="2 6">Nucleus</location>
        <location evidence="2 6">Nucleolus</location>
    </subcellularLocation>
</comment>
<feature type="region of interest" description="Disordered" evidence="7">
    <location>
        <begin position="1"/>
        <end position="24"/>
    </location>
</feature>
<evidence type="ECO:0000313" key="9">
    <source>
        <dbReference type="Proteomes" id="UP000799750"/>
    </source>
</evidence>
<accession>A0A6A6QMF4</accession>
<organism evidence="8 9">
    <name type="scientific">Lophium mytilinum</name>
    <dbReference type="NCBI Taxonomy" id="390894"/>
    <lineage>
        <taxon>Eukaryota</taxon>
        <taxon>Fungi</taxon>
        <taxon>Dikarya</taxon>
        <taxon>Ascomycota</taxon>
        <taxon>Pezizomycotina</taxon>
        <taxon>Dothideomycetes</taxon>
        <taxon>Pleosporomycetidae</taxon>
        <taxon>Mytilinidiales</taxon>
        <taxon>Mytilinidiaceae</taxon>
        <taxon>Lophium</taxon>
    </lineage>
</organism>
<name>A0A6A6QMF4_9PEZI</name>